<keyword evidence="4" id="KW-1185">Reference proteome</keyword>
<dbReference type="Proteomes" id="UP000077275">
    <property type="component" value="Unassembled WGS sequence"/>
</dbReference>
<dbReference type="Pfam" id="PF04415">
    <property type="entry name" value="DUF515"/>
    <property type="match status" value="1"/>
</dbReference>
<evidence type="ECO:0000313" key="3">
    <source>
        <dbReference type="EMBL" id="KZX15497.1"/>
    </source>
</evidence>
<dbReference type="PATRIC" id="fig|47311.3.peg.1628"/>
<evidence type="ECO:0000313" key="4">
    <source>
        <dbReference type="Proteomes" id="UP000077275"/>
    </source>
</evidence>
<feature type="transmembrane region" description="Helical" evidence="2">
    <location>
        <begin position="271"/>
        <end position="292"/>
    </location>
</feature>
<sequence length="640" mass="73179">MKKGKKIDDESNSKINKITKKIRAKFNDDFKFRLNSKIMNKFKNNSKDIFKLRNVKKQLKSKDIFKLRNITIYLKNFILKIFNKIDDLTKINVNNKQKEDKKSNNKDLEMNKNINKNKERTKDYNNISNQKKDKFVESKDNKIDERFLRHVNINNDYNDINNDYNDKNGLNDHDLNKEEKKHAKYLKEFKNREKFFEYETSNEKIYSNENKNSNEKRYSNEKKYNSSSDLVQNKKEKKQFNLKDIIKLDKNSVKDFKKTFLSKDDDETKTMVGGAIFGLIIIVLLFSSYYFLIYSPSQDALAAAKTSKLNELNSLFKGPLALDNDAFVIKSQIESANSPEEAKSIDILRPATAKWREYHNRIINNAHDDFNRVMAVYEATSNKKNVIMDVEDAHSFVDENDGTSLANLEFKKPDTVAVPILISRLQAGAGLLTVGSIVDIYSLNSESNQISDSKSNDQSTDQNDSQSGSSESSDQEVSNDDSNSNSSYISSPTSSDDKKISNSPIISGATILAIMRSKDSGVIDANYIKTHITTNGDQINQIEDSKSFSTNVEEMLRGAITGGFNEKEIADLLNSYGLTLSNYERSSNIAEIDVQYLILVEVPREDVSFVINDMDNLILTIPTSYAPTWMVNELQDTYNK</sequence>
<organism evidence="3 4">
    <name type="scientific">Methanobrevibacter cuticularis</name>
    <dbReference type="NCBI Taxonomy" id="47311"/>
    <lineage>
        <taxon>Archaea</taxon>
        <taxon>Methanobacteriati</taxon>
        <taxon>Methanobacteriota</taxon>
        <taxon>Methanomada group</taxon>
        <taxon>Methanobacteria</taxon>
        <taxon>Methanobacteriales</taxon>
        <taxon>Methanobacteriaceae</taxon>
        <taxon>Methanobrevibacter</taxon>
    </lineage>
</organism>
<feature type="compositionally biased region" description="Basic and acidic residues" evidence="1">
    <location>
        <begin position="96"/>
        <end position="123"/>
    </location>
</feature>
<accession>A0A166CMM7</accession>
<keyword evidence="2" id="KW-0812">Transmembrane</keyword>
<proteinExistence type="predicted"/>
<gene>
    <name evidence="3" type="ORF">MBCUT_14940</name>
</gene>
<dbReference type="STRING" id="47311.MBCUT_14940"/>
<dbReference type="AlphaFoldDB" id="A0A166CMM7"/>
<keyword evidence="2" id="KW-1133">Transmembrane helix</keyword>
<dbReference type="RefSeq" id="WP_067260061.1">
    <property type="nucleotide sequence ID" value="NZ_LWMW01000117.1"/>
</dbReference>
<comment type="caution">
    <text evidence="3">The sequence shown here is derived from an EMBL/GenBank/DDBJ whole genome shotgun (WGS) entry which is preliminary data.</text>
</comment>
<feature type="compositionally biased region" description="Low complexity" evidence="1">
    <location>
        <begin position="461"/>
        <end position="472"/>
    </location>
</feature>
<keyword evidence="2" id="KW-0472">Membrane</keyword>
<reference evidence="3 4" key="1">
    <citation type="submission" date="2016-04" db="EMBL/GenBank/DDBJ databases">
        <title>Genome sequence of Methanobrevibacter cuticularis DSM 11139.</title>
        <authorList>
            <person name="Poehlein A."/>
            <person name="Seedorf H."/>
            <person name="Daniel R."/>
        </authorList>
    </citation>
    <scope>NUCLEOTIDE SEQUENCE [LARGE SCALE GENOMIC DNA]</scope>
    <source>
        <strain evidence="3 4">DSM 11139</strain>
    </source>
</reference>
<feature type="region of interest" description="Disordered" evidence="1">
    <location>
        <begin position="207"/>
        <end position="230"/>
    </location>
</feature>
<feature type="region of interest" description="Disordered" evidence="1">
    <location>
        <begin position="96"/>
        <end position="132"/>
    </location>
</feature>
<evidence type="ECO:0008006" key="5">
    <source>
        <dbReference type="Google" id="ProtNLM"/>
    </source>
</evidence>
<name>A0A166CMM7_9EURY</name>
<dbReference type="OrthoDB" id="77766at2157"/>
<feature type="compositionally biased region" description="Basic and acidic residues" evidence="1">
    <location>
        <begin position="212"/>
        <end position="224"/>
    </location>
</feature>
<dbReference type="InterPro" id="IPR007509">
    <property type="entry name" value="DUF515"/>
</dbReference>
<protein>
    <recommendedName>
        <fullName evidence="5">Flp pilus assembly protein RcpC/CpaB domain-containing protein</fullName>
    </recommendedName>
</protein>
<evidence type="ECO:0000256" key="1">
    <source>
        <dbReference type="SAM" id="MobiDB-lite"/>
    </source>
</evidence>
<evidence type="ECO:0000256" key="2">
    <source>
        <dbReference type="SAM" id="Phobius"/>
    </source>
</evidence>
<dbReference type="EMBL" id="LWMW01000117">
    <property type="protein sequence ID" value="KZX15497.1"/>
    <property type="molecule type" value="Genomic_DNA"/>
</dbReference>
<feature type="compositionally biased region" description="Polar residues" evidence="1">
    <location>
        <begin position="448"/>
        <end position="460"/>
    </location>
</feature>
<feature type="compositionally biased region" description="Low complexity" evidence="1">
    <location>
        <begin position="480"/>
        <end position="494"/>
    </location>
</feature>
<feature type="region of interest" description="Disordered" evidence="1">
    <location>
        <begin position="448"/>
        <end position="501"/>
    </location>
</feature>